<dbReference type="Gene3D" id="3.40.190.290">
    <property type="match status" value="1"/>
</dbReference>
<dbReference type="Pfam" id="PF03466">
    <property type="entry name" value="LysR_substrate"/>
    <property type="match status" value="1"/>
</dbReference>
<evidence type="ECO:0000313" key="6">
    <source>
        <dbReference type="EMBL" id="MDY0885895.1"/>
    </source>
</evidence>
<keyword evidence="3" id="KW-0238">DNA-binding</keyword>
<keyword evidence="2" id="KW-0805">Transcription regulation</keyword>
<evidence type="ECO:0000313" key="7">
    <source>
        <dbReference type="Proteomes" id="UP001279642"/>
    </source>
</evidence>
<dbReference type="EMBL" id="JAXCLW010000017">
    <property type="protein sequence ID" value="MDY0885895.1"/>
    <property type="molecule type" value="Genomic_DNA"/>
</dbReference>
<name>A0ABU5EHL1_9PROT</name>
<dbReference type="PANTHER" id="PTHR30537">
    <property type="entry name" value="HTH-TYPE TRANSCRIPTIONAL REGULATOR"/>
    <property type="match status" value="1"/>
</dbReference>
<dbReference type="PANTHER" id="PTHR30537:SF5">
    <property type="entry name" value="HTH-TYPE TRANSCRIPTIONAL ACTIVATOR TTDR-RELATED"/>
    <property type="match status" value="1"/>
</dbReference>
<comment type="similarity">
    <text evidence="1">Belongs to the LysR transcriptional regulatory family.</text>
</comment>
<dbReference type="SUPFAM" id="SSF46785">
    <property type="entry name" value="Winged helix' DNA-binding domain"/>
    <property type="match status" value="1"/>
</dbReference>
<dbReference type="RefSeq" id="WP_320510971.1">
    <property type="nucleotide sequence ID" value="NZ_JAXCLW010000017.1"/>
</dbReference>
<dbReference type="Proteomes" id="UP001279642">
    <property type="component" value="Unassembled WGS sequence"/>
</dbReference>
<organism evidence="6 7">
    <name type="scientific">Dongia soli</name>
    <dbReference type="NCBI Taxonomy" id="600628"/>
    <lineage>
        <taxon>Bacteria</taxon>
        <taxon>Pseudomonadati</taxon>
        <taxon>Pseudomonadota</taxon>
        <taxon>Alphaproteobacteria</taxon>
        <taxon>Rhodospirillales</taxon>
        <taxon>Dongiaceae</taxon>
        <taxon>Dongia</taxon>
    </lineage>
</organism>
<dbReference type="PROSITE" id="PS50931">
    <property type="entry name" value="HTH_LYSR"/>
    <property type="match status" value="1"/>
</dbReference>
<keyword evidence="4" id="KW-0804">Transcription</keyword>
<dbReference type="InterPro" id="IPR005119">
    <property type="entry name" value="LysR_subst-bd"/>
</dbReference>
<dbReference type="InterPro" id="IPR000847">
    <property type="entry name" value="LysR_HTH_N"/>
</dbReference>
<keyword evidence="7" id="KW-1185">Reference proteome</keyword>
<sequence length="315" mass="33559">MDRLEAMSILVASADTGSFSAAGRLLGIPLPTVSRKVADLEAHLNTQLLVRSTRKLSLTEAGVAYVAACKRILEQVDEAESQASGEYTTPRGILTMTAPIVFGRLHVVPVVNKFLANFAEVSVHLTLSDKTLNLVDEHIDLAVRVGTLPDSTLVATKVGEIRRVVCGSPAYFAAHGVPKSPDDLAGHRCVTFTALAAGMTWVFNPPGGSSKSVRPFCRLKINTAESAIDAAIAGIGVTNVLSYQVARPVAEGKLKVVLQDYEPEPIPVHIVHAGQTLVPLKTRRFMEFAAPRLRKSLAVELAKLDAPAGAAEAKK</sequence>
<dbReference type="Pfam" id="PF00126">
    <property type="entry name" value="HTH_1"/>
    <property type="match status" value="1"/>
</dbReference>
<dbReference type="CDD" id="cd08471">
    <property type="entry name" value="PBP2_CrgA_like_2"/>
    <property type="match status" value="1"/>
</dbReference>
<evidence type="ECO:0000259" key="5">
    <source>
        <dbReference type="PROSITE" id="PS50931"/>
    </source>
</evidence>
<protein>
    <submittedName>
        <fullName evidence="6">LysR family transcriptional regulator</fullName>
    </submittedName>
</protein>
<dbReference type="InterPro" id="IPR036388">
    <property type="entry name" value="WH-like_DNA-bd_sf"/>
</dbReference>
<dbReference type="Gene3D" id="1.10.10.10">
    <property type="entry name" value="Winged helix-like DNA-binding domain superfamily/Winged helix DNA-binding domain"/>
    <property type="match status" value="1"/>
</dbReference>
<proteinExistence type="inferred from homology"/>
<evidence type="ECO:0000256" key="4">
    <source>
        <dbReference type="ARBA" id="ARBA00023163"/>
    </source>
</evidence>
<dbReference type="SUPFAM" id="SSF53850">
    <property type="entry name" value="Periplasmic binding protein-like II"/>
    <property type="match status" value="1"/>
</dbReference>
<feature type="domain" description="HTH lysR-type" evidence="5">
    <location>
        <begin position="1"/>
        <end position="59"/>
    </location>
</feature>
<reference evidence="6 7" key="1">
    <citation type="journal article" date="2016" name="Antonie Van Leeuwenhoek">
        <title>Dongia soli sp. nov., isolated from soil from Dokdo, Korea.</title>
        <authorList>
            <person name="Kim D.U."/>
            <person name="Lee H."/>
            <person name="Kim H."/>
            <person name="Kim S.G."/>
            <person name="Ka J.O."/>
        </authorList>
    </citation>
    <scope>NUCLEOTIDE SEQUENCE [LARGE SCALE GENOMIC DNA]</scope>
    <source>
        <strain evidence="6 7">D78</strain>
    </source>
</reference>
<dbReference type="InterPro" id="IPR036390">
    <property type="entry name" value="WH_DNA-bd_sf"/>
</dbReference>
<accession>A0ABU5EHL1</accession>
<evidence type="ECO:0000256" key="2">
    <source>
        <dbReference type="ARBA" id="ARBA00023015"/>
    </source>
</evidence>
<gene>
    <name evidence="6" type="ORF">SMD27_23870</name>
</gene>
<evidence type="ECO:0000256" key="1">
    <source>
        <dbReference type="ARBA" id="ARBA00009437"/>
    </source>
</evidence>
<dbReference type="InterPro" id="IPR058163">
    <property type="entry name" value="LysR-type_TF_proteobact-type"/>
</dbReference>
<evidence type="ECO:0000256" key="3">
    <source>
        <dbReference type="ARBA" id="ARBA00023125"/>
    </source>
</evidence>
<comment type="caution">
    <text evidence="6">The sequence shown here is derived from an EMBL/GenBank/DDBJ whole genome shotgun (WGS) entry which is preliminary data.</text>
</comment>